<evidence type="ECO:0000313" key="1">
    <source>
        <dbReference type="EMBL" id="WZN56823.1"/>
    </source>
</evidence>
<keyword evidence="2" id="KW-1185">Reference proteome</keyword>
<sequence length="235" mass="25082">MLCLIMVSLFIGNTIASATGSNSVGLAFASAIFIGSFVPLKSAGVLLMGLNAKDIVFQQGVFNPGGVAGEVYYAFTEDIETWPVALSKIVTETATDFEDLVTVKAADDFKFKTGKSFKKLYVTLETGELKYSLIGARDGKSFQNSMEVSYPKNDATISGFVASTANRRMVFIAIEQNGTAKVLGTKQFPAQLDTAEGGTGKLIEDPNTLVQTYISKSPIPPAIYEPPILLEPVGP</sequence>
<reference evidence="1" key="1">
    <citation type="submission" date="2024-04" db="EMBL/GenBank/DDBJ databases">
        <title>Complete genome sequence of Sphingobacterium thalpophiium BAA-1094.</title>
        <authorList>
            <person name="Adaikpoh B.I."/>
        </authorList>
    </citation>
    <scope>NUCLEOTIDE SEQUENCE</scope>
    <source>
        <strain evidence="1">BAA-1094</strain>
    </source>
</reference>
<gene>
    <name evidence="1" type="ORF">AACH28_04650</name>
</gene>
<evidence type="ECO:0000313" key="2">
    <source>
        <dbReference type="Proteomes" id="UP001485301"/>
    </source>
</evidence>
<name>A0ACD5C505_9SPHI</name>
<dbReference type="Proteomes" id="UP001485301">
    <property type="component" value="Chromosome"/>
</dbReference>
<organism evidence="1 2">
    <name type="scientific">Sphingobacterium thalpophilum</name>
    <dbReference type="NCBI Taxonomy" id="259"/>
    <lineage>
        <taxon>Bacteria</taxon>
        <taxon>Pseudomonadati</taxon>
        <taxon>Bacteroidota</taxon>
        <taxon>Sphingobacteriia</taxon>
        <taxon>Sphingobacteriales</taxon>
        <taxon>Sphingobacteriaceae</taxon>
        <taxon>Sphingobacterium</taxon>
    </lineage>
</organism>
<protein>
    <submittedName>
        <fullName evidence="1">Uncharacterized protein</fullName>
    </submittedName>
</protein>
<proteinExistence type="predicted"/>
<dbReference type="EMBL" id="CP151087">
    <property type="protein sequence ID" value="WZN56823.1"/>
    <property type="molecule type" value="Genomic_DNA"/>
</dbReference>
<accession>A0ACD5C505</accession>